<dbReference type="SUPFAM" id="SSF55785">
    <property type="entry name" value="PYP-like sensor domain (PAS domain)"/>
    <property type="match status" value="1"/>
</dbReference>
<keyword evidence="6 7" id="KW-0472">Membrane</keyword>
<dbReference type="PANTHER" id="PTHR44757:SF2">
    <property type="entry name" value="BIOFILM ARCHITECTURE MAINTENANCE PROTEIN MBAA"/>
    <property type="match status" value="1"/>
</dbReference>
<evidence type="ECO:0000256" key="7">
    <source>
        <dbReference type="SAM" id="Phobius"/>
    </source>
</evidence>
<accession>A0A1E3GWA6</accession>
<dbReference type="InterPro" id="IPR029787">
    <property type="entry name" value="Nucleotide_cyclase"/>
</dbReference>
<comment type="cofactor">
    <cofactor evidence="1">
        <name>Mg(2+)</name>
        <dbReference type="ChEBI" id="CHEBI:18420"/>
    </cofactor>
</comment>
<dbReference type="CDD" id="cd01949">
    <property type="entry name" value="GGDEF"/>
    <property type="match status" value="1"/>
</dbReference>
<dbReference type="SUPFAM" id="SSF55073">
    <property type="entry name" value="Nucleotide cyclase"/>
    <property type="match status" value="1"/>
</dbReference>
<dbReference type="STRING" id="291169.A9E74_00731"/>
<dbReference type="Gene3D" id="3.30.70.270">
    <property type="match status" value="1"/>
</dbReference>
<name>A0A1E3GWA6_9GAMM</name>
<evidence type="ECO:0000256" key="2">
    <source>
        <dbReference type="ARBA" id="ARBA00004651"/>
    </source>
</evidence>
<protein>
    <submittedName>
        <fullName evidence="9">Putative diguanylate cyclase YegE</fullName>
        <ecNumber evidence="9">2.7.7.65</ecNumber>
    </submittedName>
</protein>
<evidence type="ECO:0000313" key="9">
    <source>
        <dbReference type="EMBL" id="ODN67621.1"/>
    </source>
</evidence>
<gene>
    <name evidence="9" type="primary">yegE_4</name>
    <name evidence="9" type="ORF">A9E74_00731</name>
</gene>
<dbReference type="SMART" id="SM00267">
    <property type="entry name" value="GGDEF"/>
    <property type="match status" value="1"/>
</dbReference>
<keyword evidence="10" id="KW-1185">Reference proteome</keyword>
<evidence type="ECO:0000256" key="5">
    <source>
        <dbReference type="ARBA" id="ARBA00022989"/>
    </source>
</evidence>
<dbReference type="InterPro" id="IPR000014">
    <property type="entry name" value="PAS"/>
</dbReference>
<keyword evidence="9" id="KW-0548">Nucleotidyltransferase</keyword>
<comment type="caution">
    <text evidence="9">The sequence shown here is derived from an EMBL/GenBank/DDBJ whole genome shotgun (WGS) entry which is preliminary data.</text>
</comment>
<dbReference type="CDD" id="cd12914">
    <property type="entry name" value="PDC1_DGC_like"/>
    <property type="match status" value="1"/>
</dbReference>
<dbReference type="EC" id="2.7.7.65" evidence="9"/>
<organism evidence="9 10">
    <name type="scientific">Methylophaga muralis</name>
    <dbReference type="NCBI Taxonomy" id="291169"/>
    <lineage>
        <taxon>Bacteria</taxon>
        <taxon>Pseudomonadati</taxon>
        <taxon>Pseudomonadota</taxon>
        <taxon>Gammaproteobacteria</taxon>
        <taxon>Thiotrichales</taxon>
        <taxon>Piscirickettsiaceae</taxon>
        <taxon>Methylophaga</taxon>
    </lineage>
</organism>
<evidence type="ECO:0000259" key="8">
    <source>
        <dbReference type="PROSITE" id="PS50887"/>
    </source>
</evidence>
<dbReference type="AlphaFoldDB" id="A0A1E3GWA6"/>
<dbReference type="Proteomes" id="UP000094379">
    <property type="component" value="Unassembled WGS sequence"/>
</dbReference>
<dbReference type="NCBIfam" id="TIGR00254">
    <property type="entry name" value="GGDEF"/>
    <property type="match status" value="1"/>
</dbReference>
<keyword evidence="5 7" id="KW-1133">Transmembrane helix</keyword>
<sequence length="619" mass="70325">MRNHPNFKVFFSAVLLTSRYSEHMSKHVEKWFFNRTFIVFVMVCLWFIGALSLRFFYHQQVSGYQSSIHSQISQRVSMSSALQAELIDKEFSFLAANLKQLGSLSVESPKQVSAFAMRLKNLNPSIWHITIADSKGEVTFSTRVGYQPPISLRDYFAEHLKSNQINFFISSPRQSVIQESALYIAMSYPIRNPEGEFLGVAVTTLTSEALTAQLGKITNNKNISAVLTDQFGKLIWSSNLADGLQKGDVYSLCKDNKYQTSTDLGIYRIKLDDNAQCDFQFLDKWGMYSIVAENLTPSNQLIQRYQNQMVKRNIIILLAFSLLLMILGYQLLKQIESRQLLAVLNQRNKAIIDAMPDLLLTMRIDGTIIDYEVEESFPLLMSADKLNGLNISEVLEPELVEKKLALMASTVLTGEPATLEYPLMVEGKEYYFLERLTALDDKHVLAFIIDITSRREAESKLEWQAYHDGLTGLANRLMFFEFINKLIQDYRRNKREFTILFIDLNGFKAINDNYGHHAGDEILKHTANHLLSILRQTDTLARLGGDEFAVLLPETSPAQAQRVIETIADAIQKPLVYLGNRLCVTASIGMASCPQDATSADELINTADKRMYEVKLTDR</sequence>
<dbReference type="Gene3D" id="3.30.450.20">
    <property type="entry name" value="PAS domain"/>
    <property type="match status" value="2"/>
</dbReference>
<dbReference type="PANTHER" id="PTHR44757">
    <property type="entry name" value="DIGUANYLATE CYCLASE DGCP"/>
    <property type="match status" value="1"/>
</dbReference>
<keyword evidence="9" id="KW-0808">Transferase</keyword>
<proteinExistence type="predicted"/>
<evidence type="ECO:0000256" key="3">
    <source>
        <dbReference type="ARBA" id="ARBA00022475"/>
    </source>
</evidence>
<dbReference type="Pfam" id="PF00990">
    <property type="entry name" value="GGDEF"/>
    <property type="match status" value="1"/>
</dbReference>
<dbReference type="NCBIfam" id="TIGR00229">
    <property type="entry name" value="sensory_box"/>
    <property type="match status" value="1"/>
</dbReference>
<evidence type="ECO:0000313" key="10">
    <source>
        <dbReference type="Proteomes" id="UP000094379"/>
    </source>
</evidence>
<dbReference type="Pfam" id="PF02743">
    <property type="entry name" value="dCache_1"/>
    <property type="match status" value="1"/>
</dbReference>
<dbReference type="GO" id="GO:0052621">
    <property type="term" value="F:diguanylate cyclase activity"/>
    <property type="evidence" value="ECO:0007669"/>
    <property type="project" value="UniProtKB-EC"/>
</dbReference>
<dbReference type="FunFam" id="3.30.70.270:FF:000001">
    <property type="entry name" value="Diguanylate cyclase domain protein"/>
    <property type="match status" value="1"/>
</dbReference>
<evidence type="ECO:0000256" key="6">
    <source>
        <dbReference type="ARBA" id="ARBA00023136"/>
    </source>
</evidence>
<keyword evidence="4 7" id="KW-0812">Transmembrane</keyword>
<dbReference type="InterPro" id="IPR000160">
    <property type="entry name" value="GGDEF_dom"/>
</dbReference>
<dbReference type="InterPro" id="IPR052155">
    <property type="entry name" value="Biofilm_reg_signaling"/>
</dbReference>
<dbReference type="PROSITE" id="PS50887">
    <property type="entry name" value="GGDEF"/>
    <property type="match status" value="1"/>
</dbReference>
<dbReference type="InterPro" id="IPR043128">
    <property type="entry name" value="Rev_trsase/Diguanyl_cyclase"/>
</dbReference>
<feature type="transmembrane region" description="Helical" evidence="7">
    <location>
        <begin position="314"/>
        <end position="332"/>
    </location>
</feature>
<feature type="transmembrane region" description="Helical" evidence="7">
    <location>
        <begin position="37"/>
        <end position="57"/>
    </location>
</feature>
<evidence type="ECO:0000256" key="1">
    <source>
        <dbReference type="ARBA" id="ARBA00001946"/>
    </source>
</evidence>
<dbReference type="EMBL" id="MCRI01000004">
    <property type="protein sequence ID" value="ODN67621.1"/>
    <property type="molecule type" value="Genomic_DNA"/>
</dbReference>
<dbReference type="GO" id="GO:0005886">
    <property type="term" value="C:plasma membrane"/>
    <property type="evidence" value="ECO:0007669"/>
    <property type="project" value="UniProtKB-SubCell"/>
</dbReference>
<feature type="domain" description="GGDEF" evidence="8">
    <location>
        <begin position="495"/>
        <end position="619"/>
    </location>
</feature>
<dbReference type="InterPro" id="IPR033479">
    <property type="entry name" value="dCache_1"/>
</dbReference>
<evidence type="ECO:0000256" key="4">
    <source>
        <dbReference type="ARBA" id="ARBA00022692"/>
    </source>
</evidence>
<comment type="subcellular location">
    <subcellularLocation>
        <location evidence="2">Cell membrane</location>
        <topology evidence="2">Multi-pass membrane protein</topology>
    </subcellularLocation>
</comment>
<dbReference type="InterPro" id="IPR035965">
    <property type="entry name" value="PAS-like_dom_sf"/>
</dbReference>
<reference evidence="9 10" key="1">
    <citation type="submission" date="2016-07" db="EMBL/GenBank/DDBJ databases">
        <title>Draft Genome Sequence of Methylophaga muralis Bur 1.</title>
        <authorList>
            <person name="Vasilenko O.V."/>
            <person name="Doronina N.V."/>
            <person name="Shmareva M.N."/>
            <person name="Tarlachkov S.V."/>
            <person name="Mustakhimov I."/>
            <person name="Trotsenko Y.A."/>
        </authorList>
    </citation>
    <scope>NUCLEOTIDE SEQUENCE [LARGE SCALE GENOMIC DNA]</scope>
    <source>
        <strain evidence="9 10">Bur 1</strain>
    </source>
</reference>
<keyword evidence="3" id="KW-1003">Cell membrane</keyword>
<dbReference type="PATRIC" id="fig|291169.3.peg.732"/>